<feature type="domain" description="PPM-type phosphatase" evidence="1">
    <location>
        <begin position="2"/>
        <end position="243"/>
    </location>
</feature>
<dbReference type="SMART" id="SM00331">
    <property type="entry name" value="PP2C_SIG"/>
    <property type="match status" value="1"/>
</dbReference>
<dbReference type="InterPro" id="IPR015655">
    <property type="entry name" value="PP2C"/>
</dbReference>
<dbReference type="Pfam" id="PF13672">
    <property type="entry name" value="PP2C_2"/>
    <property type="match status" value="1"/>
</dbReference>
<dbReference type="SUPFAM" id="SSF81606">
    <property type="entry name" value="PP2C-like"/>
    <property type="match status" value="1"/>
</dbReference>
<gene>
    <name evidence="2" type="ORF">B0F88_10644</name>
</gene>
<dbReference type="PANTHER" id="PTHR47992">
    <property type="entry name" value="PROTEIN PHOSPHATASE"/>
    <property type="match status" value="1"/>
</dbReference>
<proteinExistence type="predicted"/>
<dbReference type="InterPro" id="IPR001932">
    <property type="entry name" value="PPM-type_phosphatase-like_dom"/>
</dbReference>
<dbReference type="GO" id="GO:0004722">
    <property type="term" value="F:protein serine/threonine phosphatase activity"/>
    <property type="evidence" value="ECO:0007669"/>
    <property type="project" value="InterPro"/>
</dbReference>
<sequence>MALEFYQLSSVGDREINQDFMTHSVTEAYALFVVADGLGGHHAGEKASRFFCDGLLKSADIYSKQIAQSPVETFSAWITAAVNEMKRLFAIDQSGNDAHTTCAILYLDAQRVLTAHCGDSRIYRMNPQRILWRTQDHSIPQQLLNNGKITEREMGQHREQNRLTRSINILKAHEAEINLYPAMQQGETFILCSDGFWEYIKPTELLQLAEPASGKEELAKLARLAIFRAHGKSDNVTAQWVRRY</sequence>
<evidence type="ECO:0000313" key="3">
    <source>
        <dbReference type="Proteomes" id="UP000238071"/>
    </source>
</evidence>
<dbReference type="SMART" id="SM00332">
    <property type="entry name" value="PP2Cc"/>
    <property type="match status" value="1"/>
</dbReference>
<dbReference type="Gene3D" id="3.60.40.10">
    <property type="entry name" value="PPM-type phosphatase domain"/>
    <property type="match status" value="1"/>
</dbReference>
<dbReference type="EMBL" id="PTIY01000006">
    <property type="protein sequence ID" value="PPK71695.1"/>
    <property type="molecule type" value="Genomic_DNA"/>
</dbReference>
<evidence type="ECO:0000313" key="2">
    <source>
        <dbReference type="EMBL" id="PPK71695.1"/>
    </source>
</evidence>
<name>A0A2S6H2I5_9GAMM</name>
<reference evidence="2 3" key="1">
    <citation type="submission" date="2018-02" db="EMBL/GenBank/DDBJ databases">
        <title>Subsurface microbial communities from deep shales in Ohio and West Virginia, USA.</title>
        <authorList>
            <person name="Wrighton K."/>
        </authorList>
    </citation>
    <scope>NUCLEOTIDE SEQUENCE [LARGE SCALE GENOMIC DNA]</scope>
    <source>
        <strain evidence="2 3">OWC-G53F</strain>
    </source>
</reference>
<dbReference type="PROSITE" id="PS51746">
    <property type="entry name" value="PPM_2"/>
    <property type="match status" value="1"/>
</dbReference>
<dbReference type="Proteomes" id="UP000238071">
    <property type="component" value="Unassembled WGS sequence"/>
</dbReference>
<dbReference type="CDD" id="cd00143">
    <property type="entry name" value="PP2Cc"/>
    <property type="match status" value="1"/>
</dbReference>
<protein>
    <submittedName>
        <fullName evidence="2">Protein phosphatase</fullName>
    </submittedName>
</protein>
<dbReference type="RefSeq" id="WP_104423579.1">
    <property type="nucleotide sequence ID" value="NZ_PTIY01000006.1"/>
</dbReference>
<comment type="caution">
    <text evidence="2">The sequence shown here is derived from an EMBL/GenBank/DDBJ whole genome shotgun (WGS) entry which is preliminary data.</text>
</comment>
<dbReference type="InterPro" id="IPR036457">
    <property type="entry name" value="PPM-type-like_dom_sf"/>
</dbReference>
<dbReference type="OrthoDB" id="9801841at2"/>
<dbReference type="AlphaFoldDB" id="A0A2S6H2I5"/>
<accession>A0A2S6H2I5</accession>
<evidence type="ECO:0000259" key="1">
    <source>
        <dbReference type="PROSITE" id="PS51746"/>
    </source>
</evidence>
<organism evidence="2 3">
    <name type="scientific">Methylobacter tundripaludum</name>
    <dbReference type="NCBI Taxonomy" id="173365"/>
    <lineage>
        <taxon>Bacteria</taxon>
        <taxon>Pseudomonadati</taxon>
        <taxon>Pseudomonadota</taxon>
        <taxon>Gammaproteobacteria</taxon>
        <taxon>Methylococcales</taxon>
        <taxon>Methylococcaceae</taxon>
        <taxon>Methylobacter</taxon>
    </lineage>
</organism>
<keyword evidence="3" id="KW-1185">Reference proteome</keyword>